<keyword evidence="1" id="KW-0472">Membrane</keyword>
<keyword evidence="1" id="KW-1133">Transmembrane helix</keyword>
<name>C4K6W1_HAMD5</name>
<dbReference type="HOGENOM" id="CLU_2450518_0_0_6"/>
<dbReference type="EMBL" id="CP001277">
    <property type="protein sequence ID" value="ACQ68304.1"/>
    <property type="molecule type" value="Genomic_DNA"/>
</dbReference>
<reference evidence="2 3" key="1">
    <citation type="journal article" date="2009" name="Proc. Natl. Acad. Sci. U.S.A.">
        <title>Hamiltonella defensa, genome evolution of protective bacterial endosymbiont from pathogenic ancestors.</title>
        <authorList>
            <person name="Degnan P.H."/>
            <person name="Yu Y."/>
            <person name="Sisneros N."/>
            <person name="Wing R.A."/>
            <person name="Moran N.A."/>
        </authorList>
    </citation>
    <scope>NUCLEOTIDE SEQUENCE [LARGE SCALE GENOMIC DNA]</scope>
    <source>
        <strain evidence="3">5AT</strain>
    </source>
</reference>
<feature type="transmembrane region" description="Helical" evidence="1">
    <location>
        <begin position="64"/>
        <end position="82"/>
    </location>
</feature>
<keyword evidence="3" id="KW-1185">Reference proteome</keyword>
<keyword evidence="1" id="KW-0812">Transmembrane</keyword>
<proteinExistence type="predicted"/>
<dbReference type="Proteomes" id="UP000002334">
    <property type="component" value="Chromosome"/>
</dbReference>
<accession>C4K6W1</accession>
<organism evidence="2 3">
    <name type="scientific">Hamiltonella defensa subsp. Acyrthosiphon pisum (strain 5AT)</name>
    <dbReference type="NCBI Taxonomy" id="572265"/>
    <lineage>
        <taxon>Bacteria</taxon>
        <taxon>Pseudomonadati</taxon>
        <taxon>Pseudomonadota</taxon>
        <taxon>Gammaproteobacteria</taxon>
        <taxon>Enterobacterales</taxon>
        <taxon>Enterobacteriaceae</taxon>
        <taxon>aphid secondary symbionts</taxon>
        <taxon>Candidatus Williamhamiltonella</taxon>
    </lineage>
</organism>
<evidence type="ECO:0000313" key="2">
    <source>
        <dbReference type="EMBL" id="ACQ68304.1"/>
    </source>
</evidence>
<dbReference type="AlphaFoldDB" id="C4K6W1"/>
<protein>
    <submittedName>
        <fullName evidence="2">Uncharacterized protein</fullName>
    </submittedName>
</protein>
<dbReference type="STRING" id="572265.HDEF_1697"/>
<evidence type="ECO:0000313" key="3">
    <source>
        <dbReference type="Proteomes" id="UP000002334"/>
    </source>
</evidence>
<sequence length="89" mass="10349">MRNLKVAAKWHLKSTGAPDIFYIISNVYLEKVAGGRWQVAGGRWQVAGGTYFLLMRKKKNNKKYYVVYMFFISATLRTVPPIKREHRIA</sequence>
<gene>
    <name evidence="2" type="ordered locus">HDEF_1697</name>
</gene>
<evidence type="ECO:0000256" key="1">
    <source>
        <dbReference type="SAM" id="Phobius"/>
    </source>
</evidence>
<dbReference type="KEGG" id="hde:HDEF_1697"/>